<dbReference type="GO" id="GO:0031619">
    <property type="term" value="P:homologous chromosome orientation in meiotic metaphase I"/>
    <property type="evidence" value="ECO:0007669"/>
    <property type="project" value="Ensembl"/>
</dbReference>
<keyword evidence="3" id="KW-1185">Reference proteome</keyword>
<dbReference type="GO" id="GO:0016604">
    <property type="term" value="C:nuclear body"/>
    <property type="evidence" value="ECO:0007669"/>
    <property type="project" value="Ensembl"/>
</dbReference>
<organism evidence="2 3">
    <name type="scientific">Peromyscus maniculatus bairdii</name>
    <name type="common">Prairie deer mouse</name>
    <dbReference type="NCBI Taxonomy" id="230844"/>
    <lineage>
        <taxon>Eukaryota</taxon>
        <taxon>Metazoa</taxon>
        <taxon>Chordata</taxon>
        <taxon>Craniata</taxon>
        <taxon>Vertebrata</taxon>
        <taxon>Euteleostomi</taxon>
        <taxon>Mammalia</taxon>
        <taxon>Eutheria</taxon>
        <taxon>Euarchontoglires</taxon>
        <taxon>Glires</taxon>
        <taxon>Rodentia</taxon>
        <taxon>Myomorpha</taxon>
        <taxon>Muroidea</taxon>
        <taxon>Cricetidae</taxon>
        <taxon>Neotominae</taxon>
        <taxon>Peromyscus</taxon>
    </lineage>
</organism>
<dbReference type="PANTHER" id="PTHR31504:SF1">
    <property type="entry name" value="ZW10 INTERACTOR"/>
    <property type="match status" value="1"/>
</dbReference>
<evidence type="ECO:0000313" key="2">
    <source>
        <dbReference type="Ensembl" id="ENSPEMP00000028439.1"/>
    </source>
</evidence>
<dbReference type="OrthoDB" id="9893446at2759"/>
<dbReference type="GO" id="GO:0005829">
    <property type="term" value="C:cytosol"/>
    <property type="evidence" value="ECO:0007669"/>
    <property type="project" value="Ensembl"/>
</dbReference>
<gene>
    <name evidence="2" type="primary">Zwint</name>
</gene>
<dbReference type="Pfam" id="PF15556">
    <property type="entry name" value="Zwint"/>
    <property type="match status" value="1"/>
</dbReference>
<dbReference type="GO" id="GO:0051649">
    <property type="term" value="P:establishment of localization in cell"/>
    <property type="evidence" value="ECO:0007669"/>
    <property type="project" value="Ensembl"/>
</dbReference>
<reference evidence="2" key="2">
    <citation type="submission" date="2025-08" db="UniProtKB">
        <authorList>
            <consortium name="Ensembl"/>
        </authorList>
    </citation>
    <scope>IDENTIFICATION</scope>
</reference>
<dbReference type="Proteomes" id="UP000694547">
    <property type="component" value="Chromosome 21"/>
</dbReference>
<dbReference type="PANTHER" id="PTHR31504">
    <property type="entry name" value="ZW10 INTERACTOR ZWINT"/>
    <property type="match status" value="1"/>
</dbReference>
<dbReference type="Ensembl" id="ENSPEMT00000032860.2">
    <property type="protein sequence ID" value="ENSPEMP00000028439.1"/>
    <property type="gene ID" value="ENSPEMG00000023971.2"/>
</dbReference>
<dbReference type="GO" id="GO:0007094">
    <property type="term" value="P:mitotic spindle assembly checkpoint signaling"/>
    <property type="evidence" value="ECO:0007669"/>
    <property type="project" value="Ensembl"/>
</dbReference>
<dbReference type="RefSeq" id="XP_042121764.1">
    <property type="nucleotide sequence ID" value="XM_042265830.1"/>
</dbReference>
<protein>
    <submittedName>
        <fullName evidence="2">ZW10 interactor</fullName>
    </submittedName>
</protein>
<dbReference type="GO" id="GO:0000070">
    <property type="term" value="P:mitotic sister chromatid segregation"/>
    <property type="evidence" value="ECO:0007669"/>
    <property type="project" value="Ensembl"/>
</dbReference>
<dbReference type="AlphaFoldDB" id="A0A6I9L8E8"/>
<dbReference type="CTD" id="11130"/>
<dbReference type="GeneID" id="102920002"/>
<name>A0A6I9L8E8_PERMB</name>
<sequence length="243" mass="27556">MAAAENGADAAQEVLAEVAVILEPVGLQEEAELPARILEEFVKNSRKKDKLLCSQLQVVDCLQNFLAQEDTAQSSDALVSEDMSRRQAAEAKEKWKELKATYQGHVEAIKCALTQALPQVEEVQRKYTELQEACEQLETKKQVIEEKLQTAQKQWLLHQKRLQELVKISAEVKEQQARAQQKLDQSNQELETLNQQAGEEQDKLQRTQTYLQLLRTLRNNLLVLEAKAQDRDVTGNALPPESL</sequence>
<evidence type="ECO:0000313" key="3">
    <source>
        <dbReference type="Proteomes" id="UP000694547"/>
    </source>
</evidence>
<dbReference type="GO" id="GO:0180019">
    <property type="term" value="C:Knl1/Spc105 complex"/>
    <property type="evidence" value="ECO:0007669"/>
    <property type="project" value="Ensembl"/>
</dbReference>
<evidence type="ECO:0000256" key="1">
    <source>
        <dbReference type="SAM" id="Coils"/>
    </source>
</evidence>
<dbReference type="SMR" id="A0A6I9L8E8"/>
<reference evidence="2" key="3">
    <citation type="submission" date="2025-09" db="UniProtKB">
        <authorList>
            <consortium name="Ensembl"/>
        </authorList>
    </citation>
    <scope>IDENTIFICATION</scope>
</reference>
<reference evidence="2 3" key="1">
    <citation type="submission" date="2018-10" db="EMBL/GenBank/DDBJ databases">
        <title>Improved assembly of the deer mouse Peromyscus maniculatus genome.</title>
        <authorList>
            <person name="Lassance J.-M."/>
            <person name="Hoekstra H.E."/>
        </authorList>
    </citation>
    <scope>NUCLEOTIDE SEQUENCE [LARGE SCALE GENOMIC DNA]</scope>
</reference>
<accession>A0A6I9L8E8</accession>
<dbReference type="InterPro" id="IPR029092">
    <property type="entry name" value="Zwint-1"/>
</dbReference>
<proteinExistence type="predicted"/>
<feature type="coiled-coil region" evidence="1">
    <location>
        <begin position="120"/>
        <end position="207"/>
    </location>
</feature>
<keyword evidence="1" id="KW-0175">Coiled coil</keyword>
<dbReference type="GeneTree" id="ENSGT00390000017639"/>
<dbReference type="RefSeq" id="XP_006979119.1">
    <property type="nucleotide sequence ID" value="XM_006979057.4"/>
</dbReference>
<dbReference type="GO" id="GO:1905325">
    <property type="term" value="P:regulation of meiosis I spindle assembly checkpoint"/>
    <property type="evidence" value="ECO:0007669"/>
    <property type="project" value="Ensembl"/>
</dbReference>